<accession>A0A7H0VCT6</accession>
<gene>
    <name evidence="1" type="ORF">H4K34_14270</name>
</gene>
<reference evidence="1 2" key="1">
    <citation type="submission" date="2020-08" db="EMBL/GenBank/DDBJ databases">
        <title>Croceimicrobium hydrocarbonivorans gen. nov., sp. nov., a novel marine bacterium isolated from a bacterial consortium that degrades polyethylene terephthalate.</title>
        <authorList>
            <person name="Liu R."/>
        </authorList>
    </citation>
    <scope>NUCLEOTIDE SEQUENCE [LARGE SCALE GENOMIC DNA]</scope>
    <source>
        <strain evidence="1 2">A20-9</strain>
    </source>
</reference>
<dbReference type="KEGG" id="chyd:H4K34_14270"/>
<dbReference type="Proteomes" id="UP000516305">
    <property type="component" value="Chromosome"/>
</dbReference>
<organism evidence="1 2">
    <name type="scientific">Croceimicrobium hydrocarbonivorans</name>
    <dbReference type="NCBI Taxonomy" id="2761580"/>
    <lineage>
        <taxon>Bacteria</taxon>
        <taxon>Pseudomonadati</taxon>
        <taxon>Bacteroidota</taxon>
        <taxon>Flavobacteriia</taxon>
        <taxon>Flavobacteriales</taxon>
        <taxon>Owenweeksiaceae</taxon>
        <taxon>Croceimicrobium</taxon>
    </lineage>
</organism>
<evidence type="ECO:0000313" key="1">
    <source>
        <dbReference type="EMBL" id="QNR23534.1"/>
    </source>
</evidence>
<evidence type="ECO:0000313" key="2">
    <source>
        <dbReference type="Proteomes" id="UP000516305"/>
    </source>
</evidence>
<dbReference type="RefSeq" id="WP_210758066.1">
    <property type="nucleotide sequence ID" value="NZ_CP060139.1"/>
</dbReference>
<proteinExistence type="predicted"/>
<dbReference type="AlphaFoldDB" id="A0A7H0VCT6"/>
<sequence>MPDIFILKPIGKQKKRDNDNLSDIHFPYGLVQVERFSINLIGTTLSHAPRKVIKGYVIELHHYPGFAMIKYYPRMCKNDPKKYQLRSKELGYQLSYISLRCILKQSALLIKIYLDDNPDSIIGYVGQPDNYDDRSKVDVRTAQRARVYNRYVLSMFQSHKYAFPEDQLFRDLNLNFIRKVHKHERQLTTKQRVNYLNMRTNLTAHEKELFNFMTSATKKQYE</sequence>
<name>A0A7H0VCT6_9FLAO</name>
<dbReference type="EMBL" id="CP060139">
    <property type="protein sequence ID" value="QNR23534.1"/>
    <property type="molecule type" value="Genomic_DNA"/>
</dbReference>
<keyword evidence="2" id="KW-1185">Reference proteome</keyword>
<protein>
    <submittedName>
        <fullName evidence="1">Uncharacterized protein</fullName>
    </submittedName>
</protein>